<sequence length="408" mass="44577">MRNRGPGRWKDREWRWGNVILPLHLPDPKEVPPPEQKPLGEVALLCINQMAAKNSLPKLSESIAELQKEGQLADSDAGCVTEQRFREVLKDALTQVCTPEDRRSPDPCARGAARSELFSHGFSRLEVLFCLVLFRPVLFRPVLFRRSCSAGPVPPGAYRAGTEATHLPVTRCPRGVEAARAEAPAAPPPGGPPEDELPPKRLRLLRRTTDEAQDIAERERNPLEDILGVQGAREYLEATKDLKRPGMVGAQPEPDDPQRELLRVWELKMKELVARGTGQEDFVVVQVMERARRGLPWGRGLPVLSLEEANALLLRCGAGDALAREDDRRMAVQVMPNTASVLEAALGKPPAPPLPPQKRAAAAAGSKVAAAPPAPALSLKGPLTASLMGEDDEVPFAELARRQQRGAK</sequence>
<evidence type="ECO:0000313" key="3">
    <source>
        <dbReference type="Proteomes" id="UP001189429"/>
    </source>
</evidence>
<feature type="region of interest" description="Disordered" evidence="1">
    <location>
        <begin position="347"/>
        <end position="382"/>
    </location>
</feature>
<reference evidence="2" key="1">
    <citation type="submission" date="2023-10" db="EMBL/GenBank/DDBJ databases">
        <authorList>
            <person name="Chen Y."/>
            <person name="Shah S."/>
            <person name="Dougan E. K."/>
            <person name="Thang M."/>
            <person name="Chan C."/>
        </authorList>
    </citation>
    <scope>NUCLEOTIDE SEQUENCE [LARGE SCALE GENOMIC DNA]</scope>
</reference>
<keyword evidence="3" id="KW-1185">Reference proteome</keyword>
<accession>A0ABN9VB52</accession>
<proteinExistence type="predicted"/>
<dbReference type="Proteomes" id="UP001189429">
    <property type="component" value="Unassembled WGS sequence"/>
</dbReference>
<gene>
    <name evidence="2" type="ORF">PCOR1329_LOCUS56379</name>
</gene>
<dbReference type="EMBL" id="CAUYUJ010016937">
    <property type="protein sequence ID" value="CAK0870218.1"/>
    <property type="molecule type" value="Genomic_DNA"/>
</dbReference>
<comment type="caution">
    <text evidence="2">The sequence shown here is derived from an EMBL/GenBank/DDBJ whole genome shotgun (WGS) entry which is preliminary data.</text>
</comment>
<feature type="compositionally biased region" description="Low complexity" evidence="1">
    <location>
        <begin position="357"/>
        <end position="382"/>
    </location>
</feature>
<evidence type="ECO:0000313" key="2">
    <source>
        <dbReference type="EMBL" id="CAK0870218.1"/>
    </source>
</evidence>
<evidence type="ECO:0000256" key="1">
    <source>
        <dbReference type="SAM" id="MobiDB-lite"/>
    </source>
</evidence>
<feature type="region of interest" description="Disordered" evidence="1">
    <location>
        <begin position="177"/>
        <end position="199"/>
    </location>
</feature>
<organism evidence="2 3">
    <name type="scientific">Prorocentrum cordatum</name>
    <dbReference type="NCBI Taxonomy" id="2364126"/>
    <lineage>
        <taxon>Eukaryota</taxon>
        <taxon>Sar</taxon>
        <taxon>Alveolata</taxon>
        <taxon>Dinophyceae</taxon>
        <taxon>Prorocentrales</taxon>
        <taxon>Prorocentraceae</taxon>
        <taxon>Prorocentrum</taxon>
    </lineage>
</organism>
<protein>
    <submittedName>
        <fullName evidence="2">Uncharacterized protein</fullName>
    </submittedName>
</protein>
<name>A0ABN9VB52_9DINO</name>